<reference evidence="2" key="1">
    <citation type="journal article" date="2017" name="Proc. Natl. Acad. Sci. U.S.A.">
        <title>Comparative genomics uncovers the prolific and distinctive metabolic potential of the cyanobacterial genus Moorea.</title>
        <authorList>
            <person name="Leao T."/>
            <person name="Castelao G."/>
            <person name="Korobeynikov A."/>
            <person name="Monroe E.A."/>
            <person name="Podell S."/>
            <person name="Glukhov E."/>
            <person name="Allen E.E."/>
            <person name="Gerwick W.H."/>
            <person name="Gerwick L."/>
        </authorList>
    </citation>
    <scope>NUCLEOTIDE SEQUENCE</scope>
    <source>
        <strain evidence="2">JHB</strain>
    </source>
</reference>
<protein>
    <submittedName>
        <fullName evidence="2">Uncharacterized protein</fullName>
    </submittedName>
</protein>
<keyword evidence="1" id="KW-1133">Transmembrane helix</keyword>
<dbReference type="EMBL" id="CP017708">
    <property type="protein sequence ID" value="WAN69784.1"/>
    <property type="molecule type" value="Genomic_DNA"/>
</dbReference>
<name>A0A9Q9UWE3_MOOP1</name>
<gene>
    <name evidence="2" type="ORF">BJP36_37460</name>
</gene>
<proteinExistence type="predicted"/>
<keyword evidence="1" id="KW-0812">Transmembrane</keyword>
<evidence type="ECO:0000313" key="2">
    <source>
        <dbReference type="EMBL" id="WAN69784.1"/>
    </source>
</evidence>
<organism evidence="2">
    <name type="scientific">Moorena producens (strain JHB)</name>
    <dbReference type="NCBI Taxonomy" id="1454205"/>
    <lineage>
        <taxon>Bacteria</taxon>
        <taxon>Bacillati</taxon>
        <taxon>Cyanobacteriota</taxon>
        <taxon>Cyanophyceae</taxon>
        <taxon>Coleofasciculales</taxon>
        <taxon>Coleofasciculaceae</taxon>
        <taxon>Moorena</taxon>
    </lineage>
</organism>
<dbReference type="Proteomes" id="UP000176944">
    <property type="component" value="Chromosome"/>
</dbReference>
<accession>A0A9Q9UWE3</accession>
<dbReference type="AlphaFoldDB" id="A0A9Q9UWE3"/>
<feature type="transmembrane region" description="Helical" evidence="1">
    <location>
        <begin position="21"/>
        <end position="41"/>
    </location>
</feature>
<sequence length="64" mass="6631">MGKARGKLAIGKLAIGIRRGMGILCGTGILPVSIYFGAGYLNTGDREVVTTDASPMGIGVDYRT</sequence>
<keyword evidence="1" id="KW-0472">Membrane</keyword>
<evidence type="ECO:0000256" key="1">
    <source>
        <dbReference type="SAM" id="Phobius"/>
    </source>
</evidence>
<reference evidence="2" key="2">
    <citation type="submission" date="2022-10" db="EMBL/GenBank/DDBJ databases">
        <authorList>
            <person name="Ngo T.-E."/>
        </authorList>
    </citation>
    <scope>NUCLEOTIDE SEQUENCE</scope>
    <source>
        <strain evidence="2">JHB</strain>
    </source>
</reference>